<evidence type="ECO:0000256" key="4">
    <source>
        <dbReference type="ARBA" id="ARBA00022777"/>
    </source>
</evidence>
<evidence type="ECO:0000256" key="1">
    <source>
        <dbReference type="ARBA" id="ARBA00004167"/>
    </source>
</evidence>
<dbReference type="GO" id="GO:0004714">
    <property type="term" value="F:transmembrane receptor protein tyrosine kinase activity"/>
    <property type="evidence" value="ECO:0007669"/>
    <property type="project" value="UniProtKB-EC"/>
</dbReference>
<comment type="subcellular location">
    <subcellularLocation>
        <location evidence="1">Membrane</location>
        <topology evidence="1">Single-pass membrane protein</topology>
    </subcellularLocation>
</comment>
<feature type="domain" description="Protein kinase" evidence="9">
    <location>
        <begin position="77"/>
        <end position="337"/>
    </location>
</feature>
<evidence type="ECO:0000256" key="2">
    <source>
        <dbReference type="ARBA" id="ARBA00022679"/>
    </source>
</evidence>
<evidence type="ECO:0000256" key="6">
    <source>
        <dbReference type="ARBA" id="ARBA00023137"/>
    </source>
</evidence>
<sequence>TAGSKKEVFAFINKDTRLKRITCHLYETFNAHDITAVIGQAFKACQARAGNPFAPVSNERETVRGPLFEHQLHRSDLIAGKPIGAGQFGQVYLAKYKGNQVAVKTVRQGASAEDIAEFTAESEVMLALRHNCLVQLLGVSMQQRPWLCVIEFMKYGDLREVLKTCKEKSLRLAYLEQLAFAVQISRGMAFIAQQRYVHMDLAARNVLISEGNRCKVADFGLTRRYDPGKDTYTLRKTAKLPIRWMAIEAMKTKVFSEKSDVWAFGVTLHEIAAYGALPYAGVKNRDVSKHILDGNRLAKPEDGMQDDFFALAESCWQDDPAVRPTFKEATKSLEGFAVKARANSPTIRDIGAVLASM</sequence>
<dbReference type="InterPro" id="IPR006020">
    <property type="entry name" value="PTB/PI_dom"/>
</dbReference>
<protein>
    <submittedName>
        <fullName evidence="10">MBTK3</fullName>
    </submittedName>
</protein>
<dbReference type="SUPFAM" id="SSF50729">
    <property type="entry name" value="PH domain-like"/>
    <property type="match status" value="1"/>
</dbReference>
<keyword evidence="6" id="KW-0829">Tyrosine-protein kinase</keyword>
<evidence type="ECO:0000259" key="9">
    <source>
        <dbReference type="PROSITE" id="PS50011"/>
    </source>
</evidence>
<dbReference type="AlphaFoldDB" id="Q7YZH5"/>
<dbReference type="PROSITE" id="PS00109">
    <property type="entry name" value="PROTEIN_KINASE_TYR"/>
    <property type="match status" value="1"/>
</dbReference>
<dbReference type="Gene3D" id="1.10.510.10">
    <property type="entry name" value="Transferase(Phosphotransferase) domain 1"/>
    <property type="match status" value="1"/>
</dbReference>
<dbReference type="Gene3D" id="2.30.29.30">
    <property type="entry name" value="Pleckstrin-homology domain (PH domain)/Phosphotyrosine-binding domain (PTB)"/>
    <property type="match status" value="1"/>
</dbReference>
<dbReference type="CDD" id="cd00192">
    <property type="entry name" value="PTKc"/>
    <property type="match status" value="1"/>
</dbReference>
<dbReference type="FunFam" id="1.10.510.10:FF:000554">
    <property type="entry name" value="Predicted protein"/>
    <property type="match status" value="1"/>
</dbReference>
<evidence type="ECO:0000313" key="10">
    <source>
        <dbReference type="EMBL" id="AAP78685.1"/>
    </source>
</evidence>
<dbReference type="PANTHER" id="PTHR24416:SF600">
    <property type="entry name" value="PDGF- AND VEGF-RECEPTOR RELATED, ISOFORM J"/>
    <property type="match status" value="1"/>
</dbReference>
<evidence type="ECO:0000256" key="8">
    <source>
        <dbReference type="PROSITE-ProRule" id="PRU10141"/>
    </source>
</evidence>
<name>Q7YZH5_MONBE</name>
<feature type="non-terminal residue" evidence="10">
    <location>
        <position position="1"/>
    </location>
</feature>
<dbReference type="EMBL" id="AY245777">
    <property type="protein sequence ID" value="AAP78685.1"/>
    <property type="molecule type" value="mRNA"/>
</dbReference>
<evidence type="ECO:0000256" key="3">
    <source>
        <dbReference type="ARBA" id="ARBA00022741"/>
    </source>
</evidence>
<dbReference type="InterPro" id="IPR011009">
    <property type="entry name" value="Kinase-like_dom_sf"/>
</dbReference>
<dbReference type="InterPro" id="IPR000719">
    <property type="entry name" value="Prot_kinase_dom"/>
</dbReference>
<dbReference type="SUPFAM" id="SSF56112">
    <property type="entry name" value="Protein kinase-like (PK-like)"/>
    <property type="match status" value="1"/>
</dbReference>
<dbReference type="PIRSF" id="PIRSF000654">
    <property type="entry name" value="Integrin-linked_kinase"/>
    <property type="match status" value="1"/>
</dbReference>
<dbReference type="PANTHER" id="PTHR24416">
    <property type="entry name" value="TYROSINE-PROTEIN KINASE RECEPTOR"/>
    <property type="match status" value="1"/>
</dbReference>
<evidence type="ECO:0000256" key="5">
    <source>
        <dbReference type="ARBA" id="ARBA00022840"/>
    </source>
</evidence>
<dbReference type="InterPro" id="IPR008266">
    <property type="entry name" value="Tyr_kinase_AS"/>
</dbReference>
<comment type="catalytic activity">
    <reaction evidence="7">
        <text>L-tyrosyl-[protein] + ATP = O-phospho-L-tyrosyl-[protein] + ADP + H(+)</text>
        <dbReference type="Rhea" id="RHEA:10596"/>
        <dbReference type="Rhea" id="RHEA-COMP:10136"/>
        <dbReference type="Rhea" id="RHEA-COMP:20101"/>
        <dbReference type="ChEBI" id="CHEBI:15378"/>
        <dbReference type="ChEBI" id="CHEBI:30616"/>
        <dbReference type="ChEBI" id="CHEBI:46858"/>
        <dbReference type="ChEBI" id="CHEBI:61978"/>
        <dbReference type="ChEBI" id="CHEBI:456216"/>
        <dbReference type="EC" id="2.7.10.1"/>
    </reaction>
</comment>
<evidence type="ECO:0000256" key="7">
    <source>
        <dbReference type="ARBA" id="ARBA00051243"/>
    </source>
</evidence>
<dbReference type="Pfam" id="PF00640">
    <property type="entry name" value="PID"/>
    <property type="match status" value="1"/>
</dbReference>
<dbReference type="InterPro" id="IPR017441">
    <property type="entry name" value="Protein_kinase_ATP_BS"/>
</dbReference>
<feature type="binding site" evidence="8">
    <location>
        <position position="104"/>
    </location>
    <ligand>
        <name>ATP</name>
        <dbReference type="ChEBI" id="CHEBI:30616"/>
    </ligand>
</feature>
<dbReference type="GO" id="GO:0016020">
    <property type="term" value="C:membrane"/>
    <property type="evidence" value="ECO:0007669"/>
    <property type="project" value="UniProtKB-SubCell"/>
</dbReference>
<keyword evidence="4" id="KW-0418">Kinase</keyword>
<dbReference type="PROSITE" id="PS00107">
    <property type="entry name" value="PROTEIN_KINASE_ATP"/>
    <property type="match status" value="1"/>
</dbReference>
<keyword evidence="2" id="KW-0808">Transferase</keyword>
<organism evidence="10">
    <name type="scientific">Monosiga brevicollis</name>
    <name type="common">Choanoflagellate</name>
    <dbReference type="NCBI Taxonomy" id="81824"/>
    <lineage>
        <taxon>Eukaryota</taxon>
        <taxon>Choanoflagellata</taxon>
        <taxon>Craspedida</taxon>
        <taxon>Salpingoecidae</taxon>
        <taxon>Monosiga</taxon>
    </lineage>
</organism>
<dbReference type="PRINTS" id="PR00109">
    <property type="entry name" value="TYRKINASE"/>
</dbReference>
<dbReference type="Pfam" id="PF07714">
    <property type="entry name" value="PK_Tyr_Ser-Thr"/>
    <property type="match status" value="1"/>
</dbReference>
<dbReference type="InterPro" id="IPR001245">
    <property type="entry name" value="Ser-Thr/Tyr_kinase_cat_dom"/>
</dbReference>
<dbReference type="InterPro" id="IPR050122">
    <property type="entry name" value="RTK"/>
</dbReference>
<accession>Q7YZH5</accession>
<keyword evidence="3 8" id="KW-0547">Nucleotide-binding</keyword>
<dbReference type="GO" id="GO:0005524">
    <property type="term" value="F:ATP binding"/>
    <property type="evidence" value="ECO:0007669"/>
    <property type="project" value="UniProtKB-UniRule"/>
</dbReference>
<keyword evidence="5 8" id="KW-0067">ATP-binding</keyword>
<dbReference type="PROSITE" id="PS50011">
    <property type="entry name" value="PROTEIN_KINASE_DOM"/>
    <property type="match status" value="1"/>
</dbReference>
<dbReference type="InterPro" id="IPR011993">
    <property type="entry name" value="PH-like_dom_sf"/>
</dbReference>
<reference evidence="10" key="1">
    <citation type="journal article" date="2003" name="Science">
        <title>Evolution of key cell signaling and adhesion protein families predates animal origins.</title>
        <authorList>
            <person name="King N."/>
            <person name="Hittinger C.T."/>
            <person name="Carroll S.B."/>
        </authorList>
    </citation>
    <scope>NUCLEOTIDE SEQUENCE</scope>
    <source>
        <strain evidence="10">ATCC 50154</strain>
    </source>
</reference>
<proteinExistence type="evidence at transcript level"/>